<evidence type="ECO:0000256" key="2">
    <source>
        <dbReference type="ARBA" id="ARBA00023015"/>
    </source>
</evidence>
<feature type="domain" description="RNA polymerase sigma factor 70 region 4 type 2" evidence="7">
    <location>
        <begin position="110"/>
        <end position="157"/>
    </location>
</feature>
<evidence type="ECO:0000256" key="1">
    <source>
        <dbReference type="ARBA" id="ARBA00010641"/>
    </source>
</evidence>
<evidence type="ECO:0000313" key="8">
    <source>
        <dbReference type="EMBL" id="MED3562005.1"/>
    </source>
</evidence>
<dbReference type="Gene3D" id="1.10.1740.10">
    <property type="match status" value="1"/>
</dbReference>
<keyword evidence="4" id="KW-0238">DNA-binding</keyword>
<comment type="similarity">
    <text evidence="1">Belongs to the sigma-70 factor family. ECF subfamily.</text>
</comment>
<evidence type="ECO:0000313" key="9">
    <source>
        <dbReference type="Proteomes" id="UP001330749"/>
    </source>
</evidence>
<evidence type="ECO:0000256" key="4">
    <source>
        <dbReference type="ARBA" id="ARBA00023125"/>
    </source>
</evidence>
<dbReference type="InterPro" id="IPR039425">
    <property type="entry name" value="RNA_pol_sigma-70-like"/>
</dbReference>
<feature type="domain" description="RNA polymerase sigma-70 region 2" evidence="6">
    <location>
        <begin position="19"/>
        <end position="81"/>
    </location>
</feature>
<dbReference type="NCBIfam" id="TIGR02937">
    <property type="entry name" value="sigma70-ECF"/>
    <property type="match status" value="1"/>
</dbReference>
<dbReference type="Pfam" id="PF04542">
    <property type="entry name" value="Sigma70_r2"/>
    <property type="match status" value="1"/>
</dbReference>
<proteinExistence type="inferred from homology"/>
<dbReference type="EMBL" id="JARMQG010000062">
    <property type="protein sequence ID" value="MED3562005.1"/>
    <property type="molecule type" value="Genomic_DNA"/>
</dbReference>
<dbReference type="PANTHER" id="PTHR43133">
    <property type="entry name" value="RNA POLYMERASE ECF-TYPE SIGMA FACTO"/>
    <property type="match status" value="1"/>
</dbReference>
<name>A0ABU6N714_9BACI</name>
<keyword evidence="2" id="KW-0805">Transcription regulation</keyword>
<dbReference type="InterPro" id="IPR036388">
    <property type="entry name" value="WH-like_DNA-bd_sf"/>
</dbReference>
<dbReference type="RefSeq" id="WP_327966917.1">
    <property type="nucleotide sequence ID" value="NZ_JARMQG010000062.1"/>
</dbReference>
<dbReference type="Proteomes" id="UP001330749">
    <property type="component" value="Unassembled WGS sequence"/>
</dbReference>
<dbReference type="SUPFAM" id="SSF88946">
    <property type="entry name" value="Sigma2 domain of RNA polymerase sigma factors"/>
    <property type="match status" value="1"/>
</dbReference>
<keyword evidence="3" id="KW-0731">Sigma factor</keyword>
<dbReference type="PANTHER" id="PTHR43133:SF8">
    <property type="entry name" value="RNA POLYMERASE SIGMA FACTOR HI_1459-RELATED"/>
    <property type="match status" value="1"/>
</dbReference>
<sequence length="228" mass="26617">MVNRLNLCPAKNEEESLWLDYYPQLQRYCHFLAQNQWDGDDIAQETIFKALKHYNHTQKISSALLNKMAYNHWIDQVRKRKNETIEAEVDLNKVVSKNQVDQIMATVDFILEQFTPKQAVIFLLKEGFQYQLNEVAELLNTTEMAVKANLFRAKQRLEKAKDEGTVEKYWDEEERELLSELFYESLKLQDPAILIENVPQIKSVVDLPKLVSLPKRTHSPVSTLCMAA</sequence>
<evidence type="ECO:0000256" key="3">
    <source>
        <dbReference type="ARBA" id="ARBA00023082"/>
    </source>
</evidence>
<gene>
    <name evidence="8" type="ORF">P4447_05705</name>
</gene>
<accession>A0ABU6N714</accession>
<reference evidence="8 9" key="1">
    <citation type="submission" date="2023-03" db="EMBL/GenBank/DDBJ databases">
        <title>Bacillus Genome Sequencing.</title>
        <authorList>
            <person name="Dunlap C."/>
        </authorList>
    </citation>
    <scope>NUCLEOTIDE SEQUENCE [LARGE SCALE GENOMIC DNA]</scope>
    <source>
        <strain evidence="8 9">B-14544</strain>
    </source>
</reference>
<dbReference type="InterPro" id="IPR014284">
    <property type="entry name" value="RNA_pol_sigma-70_dom"/>
</dbReference>
<keyword evidence="5" id="KW-0804">Transcription</keyword>
<evidence type="ECO:0000259" key="7">
    <source>
        <dbReference type="Pfam" id="PF08281"/>
    </source>
</evidence>
<dbReference type="InterPro" id="IPR013324">
    <property type="entry name" value="RNA_pol_sigma_r3/r4-like"/>
</dbReference>
<organism evidence="8 9">
    <name type="scientific">Bacillus xiapuensis</name>
    <dbReference type="NCBI Taxonomy" id="2014075"/>
    <lineage>
        <taxon>Bacteria</taxon>
        <taxon>Bacillati</taxon>
        <taxon>Bacillota</taxon>
        <taxon>Bacilli</taxon>
        <taxon>Bacillales</taxon>
        <taxon>Bacillaceae</taxon>
        <taxon>Bacillus</taxon>
    </lineage>
</organism>
<evidence type="ECO:0000256" key="5">
    <source>
        <dbReference type="ARBA" id="ARBA00023163"/>
    </source>
</evidence>
<evidence type="ECO:0000259" key="6">
    <source>
        <dbReference type="Pfam" id="PF04542"/>
    </source>
</evidence>
<dbReference type="SUPFAM" id="SSF88659">
    <property type="entry name" value="Sigma3 and sigma4 domains of RNA polymerase sigma factors"/>
    <property type="match status" value="1"/>
</dbReference>
<comment type="caution">
    <text evidence="8">The sequence shown here is derived from an EMBL/GenBank/DDBJ whole genome shotgun (WGS) entry which is preliminary data.</text>
</comment>
<dbReference type="InterPro" id="IPR013325">
    <property type="entry name" value="RNA_pol_sigma_r2"/>
</dbReference>
<dbReference type="Gene3D" id="1.10.10.10">
    <property type="entry name" value="Winged helix-like DNA-binding domain superfamily/Winged helix DNA-binding domain"/>
    <property type="match status" value="1"/>
</dbReference>
<protein>
    <submittedName>
        <fullName evidence="8">Sigma-70 family RNA polymerase sigma factor</fullName>
    </submittedName>
</protein>
<keyword evidence="9" id="KW-1185">Reference proteome</keyword>
<dbReference type="InterPro" id="IPR013249">
    <property type="entry name" value="RNA_pol_sigma70_r4_t2"/>
</dbReference>
<dbReference type="Pfam" id="PF08281">
    <property type="entry name" value="Sigma70_r4_2"/>
    <property type="match status" value="1"/>
</dbReference>
<dbReference type="InterPro" id="IPR007627">
    <property type="entry name" value="RNA_pol_sigma70_r2"/>
</dbReference>